<accession>A0ABZ0E8K7</accession>
<name>A0ABZ0E8K7_9BURK</name>
<gene>
    <name evidence="1" type="ORF">RW095_05875</name>
</gene>
<reference evidence="1 2" key="1">
    <citation type="submission" date="2023-10" db="EMBL/GenBank/DDBJ databases">
        <title>Surface-active antibiotics is a multifunctional adaptation for post-fire microbes.</title>
        <authorList>
            <person name="Liu M.D."/>
            <person name="Du Y."/>
            <person name="Koupaei S.K."/>
            <person name="Kim N.R."/>
            <person name="Zhang W."/>
            <person name="Traxler M.F."/>
        </authorList>
    </citation>
    <scope>NUCLEOTIDE SEQUENCE [LARGE SCALE GENOMIC DNA]</scope>
    <source>
        <strain evidence="1 2">F3</strain>
    </source>
</reference>
<evidence type="ECO:0000313" key="2">
    <source>
        <dbReference type="Proteomes" id="UP001302652"/>
    </source>
</evidence>
<proteinExistence type="predicted"/>
<keyword evidence="2" id="KW-1185">Reference proteome</keyword>
<evidence type="ECO:0000313" key="1">
    <source>
        <dbReference type="EMBL" id="WOD13531.1"/>
    </source>
</evidence>
<dbReference type="RefSeq" id="WP_317015081.1">
    <property type="nucleotide sequence ID" value="NZ_CP136511.1"/>
</dbReference>
<organism evidence="1 2">
    <name type="scientific">Paraburkholderia kirstenboschensis</name>
    <dbReference type="NCBI Taxonomy" id="1245436"/>
    <lineage>
        <taxon>Bacteria</taxon>
        <taxon>Pseudomonadati</taxon>
        <taxon>Pseudomonadota</taxon>
        <taxon>Betaproteobacteria</taxon>
        <taxon>Burkholderiales</taxon>
        <taxon>Burkholderiaceae</taxon>
        <taxon>Paraburkholderia</taxon>
    </lineage>
</organism>
<dbReference type="Proteomes" id="UP001302652">
    <property type="component" value="Chromosome 3"/>
</dbReference>
<protein>
    <submittedName>
        <fullName evidence="1">Uncharacterized protein</fullName>
    </submittedName>
</protein>
<sequence length="124" mass="14111">MSHPMQVELLNEYGDQALRVTIGRSAALLDVPDLDALIEQLALLRARMRPEVSKEVSHRHRYVVEVDPCWYTEKHPLFEGAVVFFRHTGFNWAGFAVPKESLIRLIDALTMHVEASLETNGMPN</sequence>
<dbReference type="EMBL" id="CP136511">
    <property type="protein sequence ID" value="WOD13531.1"/>
    <property type="molecule type" value="Genomic_DNA"/>
</dbReference>